<keyword evidence="2" id="KW-1185">Reference proteome</keyword>
<accession>A0A4C1W7Z3</accession>
<gene>
    <name evidence="1" type="ORF">EVAR_86417_1</name>
</gene>
<reference evidence="1 2" key="1">
    <citation type="journal article" date="2019" name="Commun. Biol.">
        <title>The bagworm genome reveals a unique fibroin gene that provides high tensile strength.</title>
        <authorList>
            <person name="Kono N."/>
            <person name="Nakamura H."/>
            <person name="Ohtoshi R."/>
            <person name="Tomita M."/>
            <person name="Numata K."/>
            <person name="Arakawa K."/>
        </authorList>
    </citation>
    <scope>NUCLEOTIDE SEQUENCE [LARGE SCALE GENOMIC DNA]</scope>
</reference>
<name>A0A4C1W7Z3_EUMVA</name>
<dbReference type="EMBL" id="BGZK01000502">
    <property type="protein sequence ID" value="GBP47496.1"/>
    <property type="molecule type" value="Genomic_DNA"/>
</dbReference>
<protein>
    <submittedName>
        <fullName evidence="1">Uncharacterized protein</fullName>
    </submittedName>
</protein>
<organism evidence="1 2">
    <name type="scientific">Eumeta variegata</name>
    <name type="common">Bagworm moth</name>
    <name type="synonym">Eumeta japonica</name>
    <dbReference type="NCBI Taxonomy" id="151549"/>
    <lineage>
        <taxon>Eukaryota</taxon>
        <taxon>Metazoa</taxon>
        <taxon>Ecdysozoa</taxon>
        <taxon>Arthropoda</taxon>
        <taxon>Hexapoda</taxon>
        <taxon>Insecta</taxon>
        <taxon>Pterygota</taxon>
        <taxon>Neoptera</taxon>
        <taxon>Endopterygota</taxon>
        <taxon>Lepidoptera</taxon>
        <taxon>Glossata</taxon>
        <taxon>Ditrysia</taxon>
        <taxon>Tineoidea</taxon>
        <taxon>Psychidae</taxon>
        <taxon>Oiketicinae</taxon>
        <taxon>Eumeta</taxon>
    </lineage>
</organism>
<sequence>MGNGSGETHSDKSLTGAALSNVVSEIIVHSVENVLEPTSREMLHSSVFGTKFLNADWGRVDRWKWRYNEKRYTPSIQLSHLRS</sequence>
<evidence type="ECO:0000313" key="1">
    <source>
        <dbReference type="EMBL" id="GBP47496.1"/>
    </source>
</evidence>
<dbReference type="Proteomes" id="UP000299102">
    <property type="component" value="Unassembled WGS sequence"/>
</dbReference>
<evidence type="ECO:0000313" key="2">
    <source>
        <dbReference type="Proteomes" id="UP000299102"/>
    </source>
</evidence>
<comment type="caution">
    <text evidence="1">The sequence shown here is derived from an EMBL/GenBank/DDBJ whole genome shotgun (WGS) entry which is preliminary data.</text>
</comment>
<dbReference type="AlphaFoldDB" id="A0A4C1W7Z3"/>
<proteinExistence type="predicted"/>